<accession>A0A6B1FAH9</accession>
<dbReference type="AlphaFoldDB" id="A0A6B1FAH9"/>
<dbReference type="EMBL" id="VYDO01000235">
    <property type="protein sequence ID" value="MYG38766.1"/>
    <property type="molecule type" value="Genomic_DNA"/>
</dbReference>
<proteinExistence type="predicted"/>
<name>A0A6B1FAH9_9SYNE</name>
<sequence>MSSLIQSEINCFENLFEMEKGKVYNYDDETYVLLFRRYGINIHDEKYTIHGIGNTGKPKSRST</sequence>
<organism evidence="1">
    <name type="scientific">Synechococcus sp. SB0676_bin_10</name>
    <dbReference type="NCBI Taxonomy" id="2604869"/>
    <lineage>
        <taxon>Bacteria</taxon>
        <taxon>Bacillati</taxon>
        <taxon>Cyanobacteriota</taxon>
        <taxon>Cyanophyceae</taxon>
        <taxon>Synechococcales</taxon>
        <taxon>Synechococcaceae</taxon>
        <taxon>Synechococcus</taxon>
    </lineage>
</organism>
<gene>
    <name evidence="1" type="ORF">F4162_07350</name>
</gene>
<evidence type="ECO:0000313" key="1">
    <source>
        <dbReference type="EMBL" id="MYG38766.1"/>
    </source>
</evidence>
<comment type="caution">
    <text evidence="1">The sequence shown here is derived from an EMBL/GenBank/DDBJ whole genome shotgun (WGS) entry which is preliminary data.</text>
</comment>
<reference evidence="1" key="1">
    <citation type="submission" date="2019-09" db="EMBL/GenBank/DDBJ databases">
        <title>Characterisation of the sponge microbiome using genome-centric metagenomics.</title>
        <authorList>
            <person name="Engelberts J.P."/>
            <person name="Robbins S.J."/>
            <person name="De Goeij J.M."/>
            <person name="Aranda M."/>
            <person name="Bell S.C."/>
            <person name="Webster N.S."/>
        </authorList>
    </citation>
    <scope>NUCLEOTIDE SEQUENCE</scope>
    <source>
        <strain evidence="1">SB0676_bin_10</strain>
    </source>
</reference>
<protein>
    <submittedName>
        <fullName evidence="1">Uncharacterized protein</fullName>
    </submittedName>
</protein>